<evidence type="ECO:0000313" key="10">
    <source>
        <dbReference type="EMBL" id="KZT66869.1"/>
    </source>
</evidence>
<dbReference type="Gene3D" id="1.20.5.110">
    <property type="match status" value="1"/>
</dbReference>
<dbReference type="InterPro" id="IPR010989">
    <property type="entry name" value="SNARE"/>
</dbReference>
<proteinExistence type="inferred from homology"/>
<dbReference type="GO" id="GO:0006887">
    <property type="term" value="P:exocytosis"/>
    <property type="evidence" value="ECO:0007669"/>
    <property type="project" value="TreeGrafter"/>
</dbReference>
<dbReference type="GO" id="GO:0005886">
    <property type="term" value="C:plasma membrane"/>
    <property type="evidence" value="ECO:0007669"/>
    <property type="project" value="TreeGrafter"/>
</dbReference>
<dbReference type="GO" id="GO:0005484">
    <property type="term" value="F:SNAP receptor activity"/>
    <property type="evidence" value="ECO:0007669"/>
    <property type="project" value="TreeGrafter"/>
</dbReference>
<feature type="coiled-coil region" evidence="6">
    <location>
        <begin position="209"/>
        <end position="257"/>
    </location>
</feature>
<evidence type="ECO:0000256" key="5">
    <source>
        <dbReference type="ARBA" id="ARBA00023136"/>
    </source>
</evidence>
<evidence type="ECO:0000256" key="3">
    <source>
        <dbReference type="ARBA" id="ARBA00022692"/>
    </source>
</evidence>
<dbReference type="GO" id="GO:0006906">
    <property type="term" value="P:vesicle fusion"/>
    <property type="evidence" value="ECO:0007669"/>
    <property type="project" value="TreeGrafter"/>
</dbReference>
<dbReference type="Gene3D" id="1.20.58.70">
    <property type="match status" value="1"/>
</dbReference>
<evidence type="ECO:0000259" key="9">
    <source>
        <dbReference type="PROSITE" id="PS50192"/>
    </source>
</evidence>
<evidence type="ECO:0000256" key="8">
    <source>
        <dbReference type="SAM" id="Phobius"/>
    </source>
</evidence>
<name>A0A165NEA0_9APHY</name>
<dbReference type="InterPro" id="IPR006011">
    <property type="entry name" value="Syntaxin_N"/>
</dbReference>
<sequence length="307" mass="34892">MFRDTLTALKPQGQQQQQQQAQDGQPLPYHEMTGLQTLTASSTTVGVVNRGDTMARFYGEVSSILDDLAEFRSNVQQIGELHSHSLNSTDENANRGTSALLDDLMARTRQLSNDLKERIQALSRWPAHRPQDTQIRNNQTGVLRTKFVEVLQKYKQRVERQFRIVKPDATPEEIDEVVNRAHGGDDRVFAQALTNSTRYGESRQAHREIQDRHQDMQRIERTLEELAQMFNDISVLVNQQEESIDAIQDKAGDTEKDIEKGLEHTEKAVVHARRARRMRWICFAIVLIICAVLAIALGATFGPGNKH</sequence>
<dbReference type="SMART" id="SM00397">
    <property type="entry name" value="t_SNARE"/>
    <property type="match status" value="1"/>
</dbReference>
<dbReference type="SMART" id="SM00503">
    <property type="entry name" value="SynN"/>
    <property type="match status" value="1"/>
</dbReference>
<dbReference type="PANTHER" id="PTHR19957">
    <property type="entry name" value="SYNTAXIN"/>
    <property type="match status" value="1"/>
</dbReference>
<dbReference type="GO" id="GO:0031201">
    <property type="term" value="C:SNARE complex"/>
    <property type="evidence" value="ECO:0007669"/>
    <property type="project" value="TreeGrafter"/>
</dbReference>
<dbReference type="EMBL" id="KV429083">
    <property type="protein sequence ID" value="KZT66869.1"/>
    <property type="molecule type" value="Genomic_DNA"/>
</dbReference>
<accession>A0A165NEA0</accession>
<dbReference type="Proteomes" id="UP000076727">
    <property type="component" value="Unassembled WGS sequence"/>
</dbReference>
<keyword evidence="5 8" id="KW-0472">Membrane</keyword>
<evidence type="ECO:0000256" key="1">
    <source>
        <dbReference type="ARBA" id="ARBA00004211"/>
    </source>
</evidence>
<feature type="transmembrane region" description="Helical" evidence="8">
    <location>
        <begin position="280"/>
        <end position="301"/>
    </location>
</feature>
<dbReference type="STRING" id="1314783.A0A165NEA0"/>
<feature type="domain" description="T-SNARE coiled-coil homology" evidence="9">
    <location>
        <begin position="206"/>
        <end position="268"/>
    </location>
</feature>
<dbReference type="Pfam" id="PF05739">
    <property type="entry name" value="SNARE"/>
    <property type="match status" value="1"/>
</dbReference>
<dbReference type="GO" id="GO:0012505">
    <property type="term" value="C:endomembrane system"/>
    <property type="evidence" value="ECO:0007669"/>
    <property type="project" value="TreeGrafter"/>
</dbReference>
<dbReference type="SUPFAM" id="SSF47661">
    <property type="entry name" value="t-snare proteins"/>
    <property type="match status" value="1"/>
</dbReference>
<reference evidence="10 11" key="1">
    <citation type="journal article" date="2016" name="Mol. Biol. Evol.">
        <title>Comparative Genomics of Early-Diverging Mushroom-Forming Fungi Provides Insights into the Origins of Lignocellulose Decay Capabilities.</title>
        <authorList>
            <person name="Nagy L.G."/>
            <person name="Riley R."/>
            <person name="Tritt A."/>
            <person name="Adam C."/>
            <person name="Daum C."/>
            <person name="Floudas D."/>
            <person name="Sun H."/>
            <person name="Yadav J.S."/>
            <person name="Pangilinan J."/>
            <person name="Larsson K.H."/>
            <person name="Matsuura K."/>
            <person name="Barry K."/>
            <person name="Labutti K."/>
            <person name="Kuo R."/>
            <person name="Ohm R.A."/>
            <person name="Bhattacharya S.S."/>
            <person name="Shirouzu T."/>
            <person name="Yoshinaga Y."/>
            <person name="Martin F.M."/>
            <person name="Grigoriev I.V."/>
            <person name="Hibbett D.S."/>
        </authorList>
    </citation>
    <scope>NUCLEOTIDE SEQUENCE [LARGE SCALE GENOMIC DNA]</scope>
    <source>
        <strain evidence="10 11">L-15889</strain>
    </source>
</reference>
<dbReference type="PANTHER" id="PTHR19957:SF307">
    <property type="entry name" value="PROTEIN SSO1-RELATED"/>
    <property type="match status" value="1"/>
</dbReference>
<dbReference type="Pfam" id="PF00804">
    <property type="entry name" value="Syntaxin"/>
    <property type="match status" value="1"/>
</dbReference>
<evidence type="ECO:0000256" key="6">
    <source>
        <dbReference type="SAM" id="Coils"/>
    </source>
</evidence>
<dbReference type="OrthoDB" id="10255013at2759"/>
<organism evidence="10 11">
    <name type="scientific">Daedalea quercina L-15889</name>
    <dbReference type="NCBI Taxonomy" id="1314783"/>
    <lineage>
        <taxon>Eukaryota</taxon>
        <taxon>Fungi</taxon>
        <taxon>Dikarya</taxon>
        <taxon>Basidiomycota</taxon>
        <taxon>Agaricomycotina</taxon>
        <taxon>Agaricomycetes</taxon>
        <taxon>Polyporales</taxon>
        <taxon>Fomitopsis</taxon>
    </lineage>
</organism>
<feature type="region of interest" description="Disordered" evidence="7">
    <location>
        <begin position="1"/>
        <end position="29"/>
    </location>
</feature>
<keyword evidence="6" id="KW-0175">Coiled coil</keyword>
<gene>
    <name evidence="10" type="ORF">DAEQUDRAFT_751967</name>
</gene>
<dbReference type="InterPro" id="IPR045242">
    <property type="entry name" value="Syntaxin"/>
</dbReference>
<dbReference type="CDD" id="cd15849">
    <property type="entry name" value="SNARE_Sso1"/>
    <property type="match status" value="1"/>
</dbReference>
<evidence type="ECO:0000313" key="11">
    <source>
        <dbReference type="Proteomes" id="UP000076727"/>
    </source>
</evidence>
<dbReference type="GO" id="GO:0000149">
    <property type="term" value="F:SNARE binding"/>
    <property type="evidence" value="ECO:0007669"/>
    <property type="project" value="TreeGrafter"/>
</dbReference>
<dbReference type="GO" id="GO:0048278">
    <property type="term" value="P:vesicle docking"/>
    <property type="evidence" value="ECO:0007669"/>
    <property type="project" value="TreeGrafter"/>
</dbReference>
<feature type="compositionally biased region" description="Low complexity" evidence="7">
    <location>
        <begin position="12"/>
        <end position="25"/>
    </location>
</feature>
<evidence type="ECO:0000256" key="2">
    <source>
        <dbReference type="ARBA" id="ARBA00009063"/>
    </source>
</evidence>
<evidence type="ECO:0000256" key="4">
    <source>
        <dbReference type="ARBA" id="ARBA00022989"/>
    </source>
</evidence>
<dbReference type="AlphaFoldDB" id="A0A165NEA0"/>
<comment type="subcellular location">
    <subcellularLocation>
        <location evidence="1">Membrane</location>
        <topology evidence="1">Single-pass type IV membrane protein</topology>
    </subcellularLocation>
</comment>
<keyword evidence="4 8" id="KW-1133">Transmembrane helix</keyword>
<keyword evidence="3 8" id="KW-0812">Transmembrane</keyword>
<protein>
    <submittedName>
        <fullName evidence="10">t-SNARE</fullName>
    </submittedName>
</protein>
<dbReference type="PROSITE" id="PS50192">
    <property type="entry name" value="T_SNARE"/>
    <property type="match status" value="1"/>
</dbReference>
<dbReference type="InterPro" id="IPR000727">
    <property type="entry name" value="T_SNARE_dom"/>
</dbReference>
<dbReference type="GO" id="GO:0006886">
    <property type="term" value="P:intracellular protein transport"/>
    <property type="evidence" value="ECO:0007669"/>
    <property type="project" value="TreeGrafter"/>
</dbReference>
<keyword evidence="11" id="KW-1185">Reference proteome</keyword>
<comment type="similarity">
    <text evidence="2">Belongs to the syntaxin family.</text>
</comment>
<evidence type="ECO:0000256" key="7">
    <source>
        <dbReference type="SAM" id="MobiDB-lite"/>
    </source>
</evidence>